<dbReference type="Pfam" id="PF01288">
    <property type="entry name" value="HPPK"/>
    <property type="match status" value="1"/>
</dbReference>
<protein>
    <recommendedName>
        <fullName evidence="4">2-amino-4-hydroxy-6-hydroxymethyldihydropteridine pyrophosphokinase</fullName>
        <ecNumber evidence="3">2.7.6.3</ecNumber>
    </recommendedName>
    <alternativeName>
        <fullName evidence="11">6-hydroxymethyl-7,8-dihydropterin pyrophosphokinase</fullName>
    </alternativeName>
    <alternativeName>
        <fullName evidence="12">7,8-dihydro-6-hydroxymethylpterin-pyrophosphokinase</fullName>
    </alternativeName>
</protein>
<evidence type="ECO:0000256" key="4">
    <source>
        <dbReference type="ARBA" id="ARBA00016218"/>
    </source>
</evidence>
<gene>
    <name evidence="14" type="primary">folK</name>
    <name evidence="14" type="ORF">PSA7680_01349</name>
</gene>
<comment type="pathway">
    <text evidence="1">Cofactor biosynthesis; tetrahydrofolate biosynthesis; 2-amino-4-hydroxy-6-hydroxymethyl-7,8-dihydropteridine diphosphate from 7,8-dihydroneopterin triphosphate: step 4/4.</text>
</comment>
<dbReference type="InterPro" id="IPR000550">
    <property type="entry name" value="Hppk"/>
</dbReference>
<comment type="similarity">
    <text evidence="2">Belongs to the HPPK family.</text>
</comment>
<dbReference type="CDD" id="cd00483">
    <property type="entry name" value="HPPK"/>
    <property type="match status" value="1"/>
</dbReference>
<dbReference type="InterPro" id="IPR035907">
    <property type="entry name" value="Hppk_sf"/>
</dbReference>
<dbReference type="NCBIfam" id="TIGR01498">
    <property type="entry name" value="folK"/>
    <property type="match status" value="1"/>
</dbReference>
<proteinExistence type="inferred from homology"/>
<dbReference type="GO" id="GO:0016301">
    <property type="term" value="F:kinase activity"/>
    <property type="evidence" value="ECO:0007669"/>
    <property type="project" value="UniProtKB-KW"/>
</dbReference>
<evidence type="ECO:0000256" key="3">
    <source>
        <dbReference type="ARBA" id="ARBA00013253"/>
    </source>
</evidence>
<dbReference type="EC" id="2.7.6.3" evidence="3"/>
<evidence type="ECO:0000259" key="13">
    <source>
        <dbReference type="Pfam" id="PF01288"/>
    </source>
</evidence>
<evidence type="ECO:0000256" key="5">
    <source>
        <dbReference type="ARBA" id="ARBA00022679"/>
    </source>
</evidence>
<keyword evidence="15" id="KW-1185">Reference proteome</keyword>
<evidence type="ECO:0000256" key="10">
    <source>
        <dbReference type="ARBA" id="ARBA00029409"/>
    </source>
</evidence>
<dbReference type="GO" id="GO:0046656">
    <property type="term" value="P:folic acid biosynthetic process"/>
    <property type="evidence" value="ECO:0007669"/>
    <property type="project" value="UniProtKB-KW"/>
</dbReference>
<evidence type="ECO:0000256" key="12">
    <source>
        <dbReference type="ARBA" id="ARBA00033413"/>
    </source>
</evidence>
<evidence type="ECO:0000256" key="9">
    <source>
        <dbReference type="ARBA" id="ARBA00022909"/>
    </source>
</evidence>
<keyword evidence="8" id="KW-0067">ATP-binding</keyword>
<dbReference type="AlphaFoldDB" id="A0A1Y5S1N7"/>
<evidence type="ECO:0000256" key="11">
    <source>
        <dbReference type="ARBA" id="ARBA00029766"/>
    </source>
</evidence>
<dbReference type="GO" id="GO:0005524">
    <property type="term" value="F:ATP binding"/>
    <property type="evidence" value="ECO:0007669"/>
    <property type="project" value="UniProtKB-KW"/>
</dbReference>
<keyword evidence="5 14" id="KW-0808">Transferase</keyword>
<dbReference type="GO" id="GO:0046654">
    <property type="term" value="P:tetrahydrofolate biosynthetic process"/>
    <property type="evidence" value="ECO:0007669"/>
    <property type="project" value="UniProtKB-UniPathway"/>
</dbReference>
<keyword evidence="9" id="KW-0289">Folate biosynthesis</keyword>
<dbReference type="GO" id="GO:0003848">
    <property type="term" value="F:2-amino-4-hydroxy-6-hydroxymethyldihydropteridine diphosphokinase activity"/>
    <property type="evidence" value="ECO:0007669"/>
    <property type="project" value="UniProtKB-EC"/>
</dbReference>
<evidence type="ECO:0000313" key="14">
    <source>
        <dbReference type="EMBL" id="SLN29181.1"/>
    </source>
</evidence>
<evidence type="ECO:0000313" key="15">
    <source>
        <dbReference type="Proteomes" id="UP000193409"/>
    </source>
</evidence>
<dbReference type="UniPathway" id="UPA00077">
    <property type="reaction ID" value="UER00155"/>
</dbReference>
<keyword evidence="7 14" id="KW-0418">Kinase</keyword>
<dbReference type="PANTHER" id="PTHR43071">
    <property type="entry name" value="2-AMINO-4-HYDROXY-6-HYDROXYMETHYLDIHYDROPTERIDINE PYROPHOSPHOKINASE"/>
    <property type="match status" value="1"/>
</dbReference>
<evidence type="ECO:0000256" key="1">
    <source>
        <dbReference type="ARBA" id="ARBA00005051"/>
    </source>
</evidence>
<name>A0A1Y5S1N7_9RHOB</name>
<evidence type="ECO:0000256" key="7">
    <source>
        <dbReference type="ARBA" id="ARBA00022777"/>
    </source>
</evidence>
<dbReference type="Proteomes" id="UP000193409">
    <property type="component" value="Unassembled WGS sequence"/>
</dbReference>
<comment type="function">
    <text evidence="10">Catalyzes the transfer of pyrophosphate from adenosine triphosphate (ATP) to 6-hydroxymethyl-7,8-dihydropterin, an enzymatic step in folate biosynthesis pathway.</text>
</comment>
<dbReference type="RefSeq" id="WP_245824497.1">
    <property type="nucleotide sequence ID" value="NZ_FWFQ01000007.1"/>
</dbReference>
<accession>A0A1Y5S1N7</accession>
<evidence type="ECO:0000256" key="8">
    <source>
        <dbReference type="ARBA" id="ARBA00022840"/>
    </source>
</evidence>
<keyword evidence="6" id="KW-0547">Nucleotide-binding</keyword>
<dbReference type="Gene3D" id="3.30.70.560">
    <property type="entry name" value="7,8-Dihydro-6-hydroxymethylpterin-pyrophosphokinase HPPK"/>
    <property type="match status" value="1"/>
</dbReference>
<dbReference type="SUPFAM" id="SSF55083">
    <property type="entry name" value="6-hydroxymethyl-7,8-dihydropterin pyrophosphokinase, HPPK"/>
    <property type="match status" value="1"/>
</dbReference>
<dbReference type="EMBL" id="FWFQ01000007">
    <property type="protein sequence ID" value="SLN29181.1"/>
    <property type="molecule type" value="Genomic_DNA"/>
</dbReference>
<dbReference type="PANTHER" id="PTHR43071:SF1">
    <property type="entry name" value="2-AMINO-4-HYDROXY-6-HYDROXYMETHYLDIHYDROPTERIDINE PYROPHOSPHOKINASE"/>
    <property type="match status" value="1"/>
</dbReference>
<reference evidence="14 15" key="1">
    <citation type="submission" date="2017-03" db="EMBL/GenBank/DDBJ databases">
        <authorList>
            <person name="Afonso C.L."/>
            <person name="Miller P.J."/>
            <person name="Scott M.A."/>
            <person name="Spackman E."/>
            <person name="Goraichik I."/>
            <person name="Dimitrov K.M."/>
            <person name="Suarez D.L."/>
            <person name="Swayne D.E."/>
        </authorList>
    </citation>
    <scope>NUCLEOTIDE SEQUENCE [LARGE SCALE GENOMIC DNA]</scope>
    <source>
        <strain evidence="14 15">CECT 7680</strain>
    </source>
</reference>
<evidence type="ECO:0000256" key="6">
    <source>
        <dbReference type="ARBA" id="ARBA00022741"/>
    </source>
</evidence>
<evidence type="ECO:0000256" key="2">
    <source>
        <dbReference type="ARBA" id="ARBA00005810"/>
    </source>
</evidence>
<sequence>MVPQPSSSHKTETIALIALGGNVTSSIGTPLQTLQSAIRELAAEVGTIRRRSRFFRTPCFPAGAGPDYVNAAIALETRLAPRPLLDALHRIEAAFGRERVERWGQRTLDLDLLAYGDLVLPDLATQDRWRNLPEQEQRLRAPDDLVLPHPRLQERAFVLIPLAEVAPEWRHPVLGLTVAQMRESLSAEACEGVEPLAESRRAGA</sequence>
<feature type="domain" description="7,8-dihydro-6-hydroxymethylpterin-pyrophosphokinase" evidence="13">
    <location>
        <begin position="17"/>
        <end position="167"/>
    </location>
</feature>
<organism evidence="14 15">
    <name type="scientific">Pseudoruegeria aquimaris</name>
    <dbReference type="NCBI Taxonomy" id="393663"/>
    <lineage>
        <taxon>Bacteria</taxon>
        <taxon>Pseudomonadati</taxon>
        <taxon>Pseudomonadota</taxon>
        <taxon>Alphaproteobacteria</taxon>
        <taxon>Rhodobacterales</taxon>
        <taxon>Roseobacteraceae</taxon>
        <taxon>Pseudoruegeria</taxon>
    </lineage>
</organism>